<dbReference type="InterPro" id="IPR003776">
    <property type="entry name" value="YcaO-like_dom"/>
</dbReference>
<reference evidence="2 3" key="1">
    <citation type="submission" date="2018-12" db="EMBL/GenBank/DDBJ databases">
        <authorList>
            <consortium name="Pathogen Informatics"/>
        </authorList>
    </citation>
    <scope>NUCLEOTIDE SEQUENCE [LARGE SCALE GENOMIC DNA]</scope>
    <source>
        <strain evidence="2 3">NCTC12967</strain>
    </source>
</reference>
<name>A0A448MUJ4_9ACTN</name>
<dbReference type="RefSeq" id="WP_061787443.1">
    <property type="nucleotide sequence ID" value="NZ_LR134406.1"/>
</dbReference>
<accession>A0A448MUJ4</accession>
<sequence length="412" mass="45527">MILGAHLMQQAVGQRHGLVLPPQRVSLSMADADIVHYGVPRKIDSPWESASGGVARRERDARLAAIGEAVERTTSGLVQLPMRPRRDIPPGERIDAEDFALFTPDQRARPGFPHGSIHDPECPYVEVFSLFDNSPVWVPQPFVSLQDPHRTGVPNSSGLAAGPDAHAALLRGVQELIERDALMTTWLHGLSGRAVAPPDSLALEVARLSGEFTVLDLTPAYSPFPVAAVMGGIPKRGVWRYSLGVACKHDWESAAEKAHLEWNQGVLFAGIYGELTDVSRIRKNSELHSFDEHAMYYTLYPELWPDLPILREKNVLRSPSQRAAPEEPRRALEVARKALLDAGIRVYYREVSTIDAIQAGVRVVKALSPDMALIHSHDAWPFLHKVDGMVESRYPGRGPESRFPNLKPHPLG</sequence>
<dbReference type="GeneID" id="64405582"/>
<dbReference type="PROSITE" id="PS51664">
    <property type="entry name" value="YCAO"/>
    <property type="match status" value="1"/>
</dbReference>
<evidence type="ECO:0000313" key="2">
    <source>
        <dbReference type="EMBL" id="VEH68811.1"/>
    </source>
</evidence>
<dbReference type="PANTHER" id="PTHR37809:SF1">
    <property type="entry name" value="RIBOSOMAL PROTEIN S12 METHYLTHIOTRANSFERASE ACCESSORY FACTOR YCAO"/>
    <property type="match status" value="1"/>
</dbReference>
<feature type="domain" description="YcaO" evidence="1">
    <location>
        <begin position="53"/>
        <end position="412"/>
    </location>
</feature>
<organism evidence="2 3">
    <name type="scientific">Arachnia propionica</name>
    <dbReference type="NCBI Taxonomy" id="1750"/>
    <lineage>
        <taxon>Bacteria</taxon>
        <taxon>Bacillati</taxon>
        <taxon>Actinomycetota</taxon>
        <taxon>Actinomycetes</taxon>
        <taxon>Propionibacteriales</taxon>
        <taxon>Propionibacteriaceae</taxon>
        <taxon>Arachnia</taxon>
    </lineage>
</organism>
<dbReference type="EMBL" id="LR134406">
    <property type="protein sequence ID" value="VEH68811.1"/>
    <property type="molecule type" value="Genomic_DNA"/>
</dbReference>
<dbReference type="Proteomes" id="UP000273044">
    <property type="component" value="Chromosome"/>
</dbReference>
<protein>
    <submittedName>
        <fullName evidence="2">Bacteriocin biosynthesis docking scaffold, SagD family</fullName>
    </submittedName>
</protein>
<dbReference type="Gene3D" id="3.30.160.660">
    <property type="match status" value="1"/>
</dbReference>
<dbReference type="Gene3D" id="3.30.1330.230">
    <property type="match status" value="1"/>
</dbReference>
<dbReference type="Gene3D" id="3.30.40.250">
    <property type="match status" value="1"/>
</dbReference>
<proteinExistence type="predicted"/>
<dbReference type="Pfam" id="PF02624">
    <property type="entry name" value="YcaO"/>
    <property type="match status" value="1"/>
</dbReference>
<dbReference type="PANTHER" id="PTHR37809">
    <property type="entry name" value="RIBOSOMAL PROTEIN S12 METHYLTHIOTRANSFERASE ACCESSORY FACTOR YCAO"/>
    <property type="match status" value="1"/>
</dbReference>
<evidence type="ECO:0000259" key="1">
    <source>
        <dbReference type="PROSITE" id="PS51664"/>
    </source>
</evidence>
<keyword evidence="3" id="KW-1185">Reference proteome</keyword>
<evidence type="ECO:0000313" key="3">
    <source>
        <dbReference type="Proteomes" id="UP000273044"/>
    </source>
</evidence>
<gene>
    <name evidence="2" type="ORF">NCTC12967_00071</name>
</gene>
<dbReference type="AlphaFoldDB" id="A0A448MUJ4"/>